<name>A0A5R8KE97_9BACT</name>
<dbReference type="EMBL" id="VAUV01000010">
    <property type="protein sequence ID" value="TLD69909.1"/>
    <property type="molecule type" value="Genomic_DNA"/>
</dbReference>
<dbReference type="NCBIfam" id="TIGR02601">
    <property type="entry name" value="autotrns_rpt"/>
    <property type="match status" value="1"/>
</dbReference>
<comment type="caution">
    <text evidence="4">The sequence shown here is derived from an EMBL/GenBank/DDBJ whole genome shotgun (WGS) entry which is preliminary data.</text>
</comment>
<dbReference type="Proteomes" id="UP000306196">
    <property type="component" value="Unassembled WGS sequence"/>
</dbReference>
<keyword evidence="2" id="KW-0472">Membrane</keyword>
<keyword evidence="1" id="KW-0732">Signal</keyword>
<evidence type="ECO:0000313" key="4">
    <source>
        <dbReference type="EMBL" id="TLD69909.1"/>
    </source>
</evidence>
<accession>A0A5R8KE97</accession>
<evidence type="ECO:0000259" key="3">
    <source>
        <dbReference type="Pfam" id="PF07589"/>
    </source>
</evidence>
<dbReference type="AlphaFoldDB" id="A0A5R8KE97"/>
<evidence type="ECO:0000256" key="1">
    <source>
        <dbReference type="ARBA" id="ARBA00022729"/>
    </source>
</evidence>
<keyword evidence="5" id="KW-1185">Reference proteome</keyword>
<evidence type="ECO:0000256" key="2">
    <source>
        <dbReference type="SAM" id="Phobius"/>
    </source>
</evidence>
<dbReference type="InterPro" id="IPR013425">
    <property type="entry name" value="Autotrns_rpt"/>
</dbReference>
<gene>
    <name evidence="4" type="ORF">FEM03_14330</name>
</gene>
<dbReference type="InterPro" id="IPR011050">
    <property type="entry name" value="Pectin_lyase_fold/virulence"/>
</dbReference>
<dbReference type="Pfam" id="PF12951">
    <property type="entry name" value="PATR"/>
    <property type="match status" value="1"/>
</dbReference>
<dbReference type="NCBIfam" id="TIGR02595">
    <property type="entry name" value="PEP_CTERM"/>
    <property type="match status" value="1"/>
</dbReference>
<organism evidence="4 5">
    <name type="scientific">Phragmitibacter flavus</name>
    <dbReference type="NCBI Taxonomy" id="2576071"/>
    <lineage>
        <taxon>Bacteria</taxon>
        <taxon>Pseudomonadati</taxon>
        <taxon>Verrucomicrobiota</taxon>
        <taxon>Verrucomicrobiia</taxon>
        <taxon>Verrucomicrobiales</taxon>
        <taxon>Verrucomicrobiaceae</taxon>
        <taxon>Phragmitibacter</taxon>
    </lineage>
</organism>
<sequence length="591" mass="58836">MEYPDVPIPRFQKTTRSIFLCGGCLLTMAAMQTPLGAATLFWDFTPATANGVSNGGGTSVAPGNWLGGASWDRGTGSGYQIWADGNDASIAGNSAVAVSGPVTMNSLNITGGTVRIQSDAAANDHVLTLTNGGTIASGGVVLFGGDQANVSGNERSLDVRLGGDINTSGTSGGNIDLFGGTMLSSTSTAGRNIYANVRIGFGQGASTSAIFGSSTNTGSLFISGNLSTFGGSRRIDVVSGMTVEASGNYLNANSGSAASLTTAGGGVLKVGGVASNSAINTFVVGAGTDTTTLELTGSGVMSSTGSATGTMGNNFSINSVNAVLKFNSSFAQSATAGVQNFAGVISGGGRLVQEGNGVLALTNNNTYTGTTTVSGGVLQVGSGGVGSTGTGGVTIQNGGTLRGTGTIRSSLFAAQLGAVIQAGDDGAATSFGTLKFTPASGSGIFDFQSGSSVSLGLNPSGSGDLLSFDGLSAGTLVFDGDLLVSAAGFVPTSVQVFNLLDWINVDTVTFNSRYNAASYAGLLLGNGDDNLGFDLPDISGSGYGWDIGQFQTNGTIATALLVPEPSALWLGAVGLAAMMFRRKRRMGTELS</sequence>
<dbReference type="OrthoDB" id="173857at2"/>
<keyword evidence="2" id="KW-0812">Transmembrane</keyword>
<dbReference type="InterPro" id="IPR013424">
    <property type="entry name" value="Ice-binding_C"/>
</dbReference>
<dbReference type="Pfam" id="PF07589">
    <property type="entry name" value="PEP-CTERM"/>
    <property type="match status" value="1"/>
</dbReference>
<reference evidence="4 5" key="1">
    <citation type="submission" date="2019-05" db="EMBL/GenBank/DDBJ databases">
        <title>Verrucobacter flavum gen. nov., sp. nov. a new member of the family Verrucomicrobiaceae.</title>
        <authorList>
            <person name="Szuroczki S."/>
            <person name="Abbaszade G."/>
            <person name="Szabo A."/>
            <person name="Felfoldi T."/>
            <person name="Schumann P."/>
            <person name="Boka K."/>
            <person name="Keki Z."/>
            <person name="Toumi M."/>
            <person name="Toth E."/>
        </authorList>
    </citation>
    <scope>NUCLEOTIDE SEQUENCE [LARGE SCALE GENOMIC DNA]</scope>
    <source>
        <strain evidence="4 5">MG-N-17</strain>
    </source>
</reference>
<dbReference type="SUPFAM" id="SSF51126">
    <property type="entry name" value="Pectin lyase-like"/>
    <property type="match status" value="1"/>
</dbReference>
<protein>
    <submittedName>
        <fullName evidence="4">PEP-CTERM sorting domain-containing protein</fullName>
    </submittedName>
</protein>
<feature type="domain" description="Ice-binding protein C-terminal" evidence="3">
    <location>
        <begin position="562"/>
        <end position="583"/>
    </location>
</feature>
<feature type="transmembrane region" description="Helical" evidence="2">
    <location>
        <begin position="560"/>
        <end position="580"/>
    </location>
</feature>
<proteinExistence type="predicted"/>
<keyword evidence="2" id="KW-1133">Transmembrane helix</keyword>
<evidence type="ECO:0000313" key="5">
    <source>
        <dbReference type="Proteomes" id="UP000306196"/>
    </source>
</evidence>